<evidence type="ECO:0000256" key="1">
    <source>
        <dbReference type="SAM" id="Phobius"/>
    </source>
</evidence>
<reference evidence="3" key="1">
    <citation type="journal article" date="2019" name="Int. J. Syst. Evol. Microbiol.">
        <title>The Global Catalogue of Microorganisms (GCM) 10K type strain sequencing project: providing services to taxonomists for standard genome sequencing and annotation.</title>
        <authorList>
            <consortium name="The Broad Institute Genomics Platform"/>
            <consortium name="The Broad Institute Genome Sequencing Center for Infectious Disease"/>
            <person name="Wu L."/>
            <person name="Ma J."/>
        </authorList>
    </citation>
    <scope>NUCLEOTIDE SEQUENCE [LARGE SCALE GENOMIC DNA]</scope>
    <source>
        <strain evidence="3">DFY41</strain>
    </source>
</reference>
<proteinExistence type="predicted"/>
<accession>A0ABW0BPT8</accession>
<evidence type="ECO:0000313" key="2">
    <source>
        <dbReference type="EMBL" id="MFC5179314.1"/>
    </source>
</evidence>
<evidence type="ECO:0008006" key="4">
    <source>
        <dbReference type="Google" id="ProtNLM"/>
    </source>
</evidence>
<keyword evidence="1" id="KW-0472">Membrane</keyword>
<keyword evidence="1" id="KW-0812">Transmembrane</keyword>
<protein>
    <recommendedName>
        <fullName evidence="4">NADH-quinone oxidoreductase subunit A</fullName>
    </recommendedName>
</protein>
<organism evidence="2 3">
    <name type="scientific">Nocardioides taihuensis</name>
    <dbReference type="NCBI Taxonomy" id="1835606"/>
    <lineage>
        <taxon>Bacteria</taxon>
        <taxon>Bacillati</taxon>
        <taxon>Actinomycetota</taxon>
        <taxon>Actinomycetes</taxon>
        <taxon>Propionibacteriales</taxon>
        <taxon>Nocardioidaceae</taxon>
        <taxon>Nocardioides</taxon>
    </lineage>
</organism>
<gene>
    <name evidence="2" type="ORF">ACFPGP_21715</name>
</gene>
<feature type="transmembrane region" description="Helical" evidence="1">
    <location>
        <begin position="12"/>
        <end position="36"/>
    </location>
</feature>
<keyword evidence="3" id="KW-1185">Reference proteome</keyword>
<evidence type="ECO:0000313" key="3">
    <source>
        <dbReference type="Proteomes" id="UP001596087"/>
    </source>
</evidence>
<sequence>MTFELMPPFMPFVVVFFAVALLGAAILTGLATAALVSNRRLRVARQESIPAYYGRMAHGH</sequence>
<comment type="caution">
    <text evidence="2">The sequence shown here is derived from an EMBL/GenBank/DDBJ whole genome shotgun (WGS) entry which is preliminary data.</text>
</comment>
<name>A0ABW0BPT8_9ACTN</name>
<dbReference type="EMBL" id="JBHSKD010000027">
    <property type="protein sequence ID" value="MFC5179314.1"/>
    <property type="molecule type" value="Genomic_DNA"/>
</dbReference>
<dbReference type="RefSeq" id="WP_378593339.1">
    <property type="nucleotide sequence ID" value="NZ_JBHSKD010000027.1"/>
</dbReference>
<keyword evidence="1" id="KW-1133">Transmembrane helix</keyword>
<dbReference type="Proteomes" id="UP001596087">
    <property type="component" value="Unassembled WGS sequence"/>
</dbReference>